<organism evidence="1 2">
    <name type="scientific">Aromia moschata</name>
    <dbReference type="NCBI Taxonomy" id="1265417"/>
    <lineage>
        <taxon>Eukaryota</taxon>
        <taxon>Metazoa</taxon>
        <taxon>Ecdysozoa</taxon>
        <taxon>Arthropoda</taxon>
        <taxon>Hexapoda</taxon>
        <taxon>Insecta</taxon>
        <taxon>Pterygota</taxon>
        <taxon>Neoptera</taxon>
        <taxon>Endopterygota</taxon>
        <taxon>Coleoptera</taxon>
        <taxon>Polyphaga</taxon>
        <taxon>Cucujiformia</taxon>
        <taxon>Chrysomeloidea</taxon>
        <taxon>Cerambycidae</taxon>
        <taxon>Cerambycinae</taxon>
        <taxon>Callichromatini</taxon>
        <taxon>Aromia</taxon>
    </lineage>
</organism>
<dbReference type="Proteomes" id="UP001162162">
    <property type="component" value="Unassembled WGS sequence"/>
</dbReference>
<accession>A0AAV8YPG4</accession>
<sequence length="94" mass="10575">MDNTQFRRSLNVDTSIVNSYIIHKQTLKKKNSRNKPLTALQFRSELANKLIATFTQRKKSGPPPQNVSTLNVGSHLPIKGTYRSCALCSSTKKK</sequence>
<name>A0AAV8YPG4_9CUCU</name>
<dbReference type="AlphaFoldDB" id="A0AAV8YPG4"/>
<evidence type="ECO:0000313" key="1">
    <source>
        <dbReference type="EMBL" id="KAJ8953406.1"/>
    </source>
</evidence>
<protein>
    <submittedName>
        <fullName evidence="1">Uncharacterized protein</fullName>
    </submittedName>
</protein>
<keyword evidence="2" id="KW-1185">Reference proteome</keyword>
<reference evidence="1" key="1">
    <citation type="journal article" date="2023" name="Insect Mol. Biol.">
        <title>Genome sequencing provides insights into the evolution of gene families encoding plant cell wall-degrading enzymes in longhorned beetles.</title>
        <authorList>
            <person name="Shin N.R."/>
            <person name="Okamura Y."/>
            <person name="Kirsch R."/>
            <person name="Pauchet Y."/>
        </authorList>
    </citation>
    <scope>NUCLEOTIDE SEQUENCE</scope>
    <source>
        <strain evidence="1">AMC_N1</strain>
    </source>
</reference>
<gene>
    <name evidence="1" type="ORF">NQ318_023523</name>
</gene>
<dbReference type="EMBL" id="JAPWTK010000056">
    <property type="protein sequence ID" value="KAJ8953406.1"/>
    <property type="molecule type" value="Genomic_DNA"/>
</dbReference>
<proteinExistence type="predicted"/>
<comment type="caution">
    <text evidence="1">The sequence shown here is derived from an EMBL/GenBank/DDBJ whole genome shotgun (WGS) entry which is preliminary data.</text>
</comment>
<evidence type="ECO:0000313" key="2">
    <source>
        <dbReference type="Proteomes" id="UP001162162"/>
    </source>
</evidence>